<comment type="caution">
    <text evidence="1">The sequence shown here is derived from an EMBL/GenBank/DDBJ whole genome shotgun (WGS) entry which is preliminary data.</text>
</comment>
<proteinExistence type="predicted"/>
<name>A0A414AXV0_9FIRM</name>
<protein>
    <submittedName>
        <fullName evidence="1">Uncharacterized protein</fullName>
    </submittedName>
</protein>
<evidence type="ECO:0000313" key="2">
    <source>
        <dbReference type="Proteomes" id="UP000283975"/>
    </source>
</evidence>
<dbReference type="RefSeq" id="WP_002564508.1">
    <property type="nucleotide sequence ID" value="NZ_CABKUK010000001.1"/>
</dbReference>
<organism evidence="1 2">
    <name type="scientific">Enterocloster bolteae</name>
    <dbReference type="NCBI Taxonomy" id="208479"/>
    <lineage>
        <taxon>Bacteria</taxon>
        <taxon>Bacillati</taxon>
        <taxon>Bacillota</taxon>
        <taxon>Clostridia</taxon>
        <taxon>Lachnospirales</taxon>
        <taxon>Lachnospiraceae</taxon>
        <taxon>Enterocloster</taxon>
    </lineage>
</organism>
<gene>
    <name evidence="1" type="ORF">DW839_07200</name>
</gene>
<sequence>MKNIEGIIEGARKVIQSHCVDGGSGYSRWIWQNATNDRELVINPYGCADAANIRYMIGEFPATSAERENWIINLQGFQNPISGLFEEATHHPYHTTAHCVAALELFEEKAVHPLFDMQPYLQQHNLEQFLDGLCWSEDPWLASHQGAGIYAAMVLMEEADMQWEDRYFRWLSIEADPETGFWRKGQVKPVLKADSFAGVRAKPSVFPHLAASFHYLFNHEYAHRPLPYPDKIVDTCLAIYKKNDWETLGKKVSFAEIDWVYCLNRGLRHSGHRFDEAKTALHDFALTYIDYLEHLDYETDDGFNDMHSLFGCICALAELQNALPGELVTNKPLKLVLDRRPFI</sequence>
<reference evidence="1 2" key="1">
    <citation type="submission" date="2018-08" db="EMBL/GenBank/DDBJ databases">
        <title>A genome reference for cultivated species of the human gut microbiota.</title>
        <authorList>
            <person name="Zou Y."/>
            <person name="Xue W."/>
            <person name="Luo G."/>
        </authorList>
    </citation>
    <scope>NUCLEOTIDE SEQUENCE [LARGE SCALE GENOMIC DNA]</scope>
    <source>
        <strain evidence="1 2">AM35-14</strain>
    </source>
</reference>
<evidence type="ECO:0000313" key="1">
    <source>
        <dbReference type="EMBL" id="RHC56988.1"/>
    </source>
</evidence>
<dbReference type="AlphaFoldDB" id="A0A414AXV0"/>
<dbReference type="KEGG" id="cbol:CGC65_16645"/>
<dbReference type="Proteomes" id="UP000283975">
    <property type="component" value="Unassembled WGS sequence"/>
</dbReference>
<dbReference type="EMBL" id="QSHZ01000006">
    <property type="protein sequence ID" value="RHC56988.1"/>
    <property type="molecule type" value="Genomic_DNA"/>
</dbReference>
<accession>A0A414AXV0</accession>